<comment type="cofactor">
    <cofactor evidence="1">
        <name>Mn(2+)</name>
        <dbReference type="ChEBI" id="CHEBI:29035"/>
    </cofactor>
</comment>
<name>A0ABQ2LB14_9BACL</name>
<dbReference type="Gene3D" id="1.10.287.990">
    <property type="entry name" value="Fe,Mn superoxide dismutase (SOD) domain"/>
    <property type="match status" value="1"/>
</dbReference>
<comment type="caution">
    <text evidence="9">The sequence shown here is derived from an EMBL/GenBank/DDBJ whole genome shotgun (WGS) entry which is preliminary data.</text>
</comment>
<dbReference type="EMBL" id="BMLN01000017">
    <property type="protein sequence ID" value="GGO08886.1"/>
    <property type="molecule type" value="Genomic_DNA"/>
</dbReference>
<evidence type="ECO:0000313" key="9">
    <source>
        <dbReference type="EMBL" id="GGO08886.1"/>
    </source>
</evidence>
<accession>A0ABQ2LB14</accession>
<dbReference type="InterPro" id="IPR001189">
    <property type="entry name" value="Mn/Fe_SOD"/>
</dbReference>
<dbReference type="PRINTS" id="PR01703">
    <property type="entry name" value="MNSODISMTASE"/>
</dbReference>
<feature type="domain" description="Manganese/iron superoxide dismutase C-terminal" evidence="8">
    <location>
        <begin position="97"/>
        <end position="198"/>
    </location>
</feature>
<evidence type="ECO:0000256" key="1">
    <source>
        <dbReference type="ARBA" id="ARBA00001936"/>
    </source>
</evidence>
<organism evidence="9 10">
    <name type="scientific">Saccharibacillus kuerlensis</name>
    <dbReference type="NCBI Taxonomy" id="459527"/>
    <lineage>
        <taxon>Bacteria</taxon>
        <taxon>Bacillati</taxon>
        <taxon>Bacillota</taxon>
        <taxon>Bacilli</taxon>
        <taxon>Bacillales</taxon>
        <taxon>Paenibacillaceae</taxon>
        <taxon>Saccharibacillus</taxon>
    </lineage>
</organism>
<dbReference type="Proteomes" id="UP000606653">
    <property type="component" value="Unassembled WGS sequence"/>
</dbReference>
<comment type="similarity">
    <text evidence="2 6">Belongs to the iron/manganese superoxide dismutase family.</text>
</comment>
<keyword evidence="4 6" id="KW-0479">Metal-binding</keyword>
<dbReference type="InterPro" id="IPR019832">
    <property type="entry name" value="Mn/Fe_SOD_C"/>
</dbReference>
<dbReference type="Pfam" id="PF02777">
    <property type="entry name" value="Sod_Fe_C"/>
    <property type="match status" value="1"/>
</dbReference>
<evidence type="ECO:0000256" key="6">
    <source>
        <dbReference type="RuleBase" id="RU000414"/>
    </source>
</evidence>
<dbReference type="Pfam" id="PF00081">
    <property type="entry name" value="Sod_Fe_N"/>
    <property type="match status" value="1"/>
</dbReference>
<reference evidence="10" key="1">
    <citation type="journal article" date="2019" name="Int. J. Syst. Evol. Microbiol.">
        <title>The Global Catalogue of Microorganisms (GCM) 10K type strain sequencing project: providing services to taxonomists for standard genome sequencing and annotation.</title>
        <authorList>
            <consortium name="The Broad Institute Genomics Platform"/>
            <consortium name="The Broad Institute Genome Sequencing Center for Infectious Disease"/>
            <person name="Wu L."/>
            <person name="Ma J."/>
        </authorList>
    </citation>
    <scope>NUCLEOTIDE SEQUENCE [LARGE SCALE GENOMIC DNA]</scope>
    <source>
        <strain evidence="10">CGMCC 1.6964</strain>
    </source>
</reference>
<evidence type="ECO:0000256" key="4">
    <source>
        <dbReference type="ARBA" id="ARBA00022723"/>
    </source>
</evidence>
<feature type="domain" description="Manganese/iron superoxide dismutase N-terminal" evidence="7">
    <location>
        <begin position="3"/>
        <end position="88"/>
    </location>
</feature>
<keyword evidence="5 6" id="KW-0560">Oxidoreductase</keyword>
<proteinExistence type="inferred from homology"/>
<comment type="function">
    <text evidence="6">Destroys radicals which are normally produced within the cells and which are toxic to biological systems.</text>
</comment>
<dbReference type="EC" id="1.15.1.1" evidence="3 6"/>
<dbReference type="InterPro" id="IPR019831">
    <property type="entry name" value="Mn/Fe_SOD_N"/>
</dbReference>
<dbReference type="InterPro" id="IPR036314">
    <property type="entry name" value="SOD_C_sf"/>
</dbReference>
<dbReference type="SUPFAM" id="SSF54719">
    <property type="entry name" value="Fe,Mn superoxide dismutase (SOD), C-terminal domain"/>
    <property type="match status" value="1"/>
</dbReference>
<dbReference type="PIRSF" id="PIRSF000349">
    <property type="entry name" value="SODismutase"/>
    <property type="match status" value="1"/>
</dbReference>
<comment type="catalytic activity">
    <reaction evidence="6">
        <text>2 superoxide + 2 H(+) = H2O2 + O2</text>
        <dbReference type="Rhea" id="RHEA:20696"/>
        <dbReference type="ChEBI" id="CHEBI:15378"/>
        <dbReference type="ChEBI" id="CHEBI:15379"/>
        <dbReference type="ChEBI" id="CHEBI:16240"/>
        <dbReference type="ChEBI" id="CHEBI:18421"/>
        <dbReference type="EC" id="1.15.1.1"/>
    </reaction>
</comment>
<dbReference type="InterPro" id="IPR036324">
    <property type="entry name" value="Mn/Fe_SOD_N_sf"/>
</dbReference>
<gene>
    <name evidence="9" type="primary">sodA</name>
    <name evidence="9" type="ORF">GCM10010969_38750</name>
</gene>
<evidence type="ECO:0000259" key="8">
    <source>
        <dbReference type="Pfam" id="PF02777"/>
    </source>
</evidence>
<dbReference type="Gene3D" id="3.55.40.20">
    <property type="entry name" value="Iron/manganese superoxide dismutase, C-terminal domain"/>
    <property type="match status" value="1"/>
</dbReference>
<evidence type="ECO:0000256" key="3">
    <source>
        <dbReference type="ARBA" id="ARBA00012682"/>
    </source>
</evidence>
<evidence type="ECO:0000259" key="7">
    <source>
        <dbReference type="Pfam" id="PF00081"/>
    </source>
</evidence>
<dbReference type="PANTHER" id="PTHR43595">
    <property type="entry name" value="37S RIBOSOMAL PROTEIN S26, MITOCHONDRIAL"/>
    <property type="match status" value="1"/>
</dbReference>
<dbReference type="InterPro" id="IPR019833">
    <property type="entry name" value="Mn/Fe_SOD_BS"/>
</dbReference>
<evidence type="ECO:0000256" key="5">
    <source>
        <dbReference type="ARBA" id="ARBA00023002"/>
    </source>
</evidence>
<sequence length="203" mass="22532">MAFELPALPYSNDALEPHIDAQTMEIHHDRHHNTYVTNLNNALESAPELQSKSLEELIANLDSVPESIRTAVRNNGGGHHNHSLFWTVIGPNGGGNPSGALAEAIDSELGGFDKFKEDFNKAATTRFGSGWAWLVVGKDGKLAVTSTPNQDSPIMEGLTPILGLDVWEHSYYLKYQNKRPDYIAAFWNVINWDEVSKRYEAAK</sequence>
<dbReference type="PROSITE" id="PS00088">
    <property type="entry name" value="SOD_MN"/>
    <property type="match status" value="1"/>
</dbReference>
<evidence type="ECO:0000313" key="10">
    <source>
        <dbReference type="Proteomes" id="UP000606653"/>
    </source>
</evidence>
<keyword evidence="10" id="KW-1185">Reference proteome</keyword>
<protein>
    <recommendedName>
        <fullName evidence="3 6">Superoxide dismutase</fullName>
        <ecNumber evidence="3 6">1.15.1.1</ecNumber>
    </recommendedName>
</protein>
<dbReference type="PANTHER" id="PTHR43595:SF2">
    <property type="entry name" value="SMALL RIBOSOMAL SUBUNIT PROTEIN MS42"/>
    <property type="match status" value="1"/>
</dbReference>
<dbReference type="RefSeq" id="WP_018978412.1">
    <property type="nucleotide sequence ID" value="NZ_BMLN01000017.1"/>
</dbReference>
<evidence type="ECO:0000256" key="2">
    <source>
        <dbReference type="ARBA" id="ARBA00008714"/>
    </source>
</evidence>
<dbReference type="SUPFAM" id="SSF46609">
    <property type="entry name" value="Fe,Mn superoxide dismutase (SOD), N-terminal domain"/>
    <property type="match status" value="1"/>
</dbReference>